<dbReference type="SUPFAM" id="SSF53850">
    <property type="entry name" value="Periplasmic binding protein-like II"/>
    <property type="match status" value="1"/>
</dbReference>
<dbReference type="PROSITE" id="PS50931">
    <property type="entry name" value="HTH_LYSR"/>
    <property type="match status" value="1"/>
</dbReference>
<dbReference type="Proteomes" id="UP001163285">
    <property type="component" value="Chromosome"/>
</dbReference>
<dbReference type="AlphaFoldDB" id="A0A3G9ISJ2"/>
<evidence type="ECO:0000313" key="6">
    <source>
        <dbReference type="Proteomes" id="UP001163285"/>
    </source>
</evidence>
<dbReference type="GO" id="GO:0000976">
    <property type="term" value="F:transcription cis-regulatory region binding"/>
    <property type="evidence" value="ECO:0007669"/>
    <property type="project" value="TreeGrafter"/>
</dbReference>
<dbReference type="Gene3D" id="1.10.10.10">
    <property type="entry name" value="Winged helix-like DNA-binding domain superfamily/Winged helix DNA-binding domain"/>
    <property type="match status" value="1"/>
</dbReference>
<evidence type="ECO:0000256" key="1">
    <source>
        <dbReference type="ARBA" id="ARBA00009437"/>
    </source>
</evidence>
<dbReference type="SUPFAM" id="SSF46785">
    <property type="entry name" value="Winged helix' DNA-binding domain"/>
    <property type="match status" value="1"/>
</dbReference>
<dbReference type="FunFam" id="1.10.10.10:FF:000001">
    <property type="entry name" value="LysR family transcriptional regulator"/>
    <property type="match status" value="1"/>
</dbReference>
<dbReference type="InterPro" id="IPR036388">
    <property type="entry name" value="WH-like_DNA-bd_sf"/>
</dbReference>
<dbReference type="PANTHER" id="PTHR30126:SF22">
    <property type="entry name" value="HTH-TYPE TRANSCRIPTIONAL REGULATOR YHAJ-RELATED"/>
    <property type="match status" value="1"/>
</dbReference>
<name>A0A3G9ISJ2_AERCA</name>
<gene>
    <name evidence="5" type="ORF">OJY61_17265</name>
</gene>
<keyword evidence="2" id="KW-0805">Transcription regulation</keyword>
<dbReference type="PRINTS" id="PR00039">
    <property type="entry name" value="HTHLYSR"/>
</dbReference>
<dbReference type="InterPro" id="IPR005119">
    <property type="entry name" value="LysR_subst-bd"/>
</dbReference>
<evidence type="ECO:0000256" key="3">
    <source>
        <dbReference type="ARBA" id="ARBA00023125"/>
    </source>
</evidence>
<dbReference type="CDD" id="cd05466">
    <property type="entry name" value="PBP2_LTTR_substrate"/>
    <property type="match status" value="1"/>
</dbReference>
<dbReference type="Gene3D" id="3.40.190.290">
    <property type="match status" value="1"/>
</dbReference>
<dbReference type="RefSeq" id="WP_043155746.1">
    <property type="nucleotide sequence ID" value="NZ_AP019195.1"/>
</dbReference>
<reference evidence="5" key="1">
    <citation type="submission" date="2023-04" db="EMBL/GenBank/DDBJ databases">
        <title>Whole Genome Sequence of Multi-drug resistant Aeromonas caviae as a gut pathogen in newborn.</title>
        <authorList>
            <person name="Jadhav S.V."/>
            <person name="Saroj S.D."/>
            <person name="Saha U.B."/>
            <person name="Sen S."/>
            <person name="Kher A."/>
        </authorList>
    </citation>
    <scope>NUCLEOTIDE SEQUENCE</scope>
    <source>
        <strain evidence="5">SVJ23</strain>
    </source>
</reference>
<dbReference type="InterPro" id="IPR036390">
    <property type="entry name" value="WH_DNA-bd_sf"/>
</dbReference>
<keyword evidence="4" id="KW-0804">Transcription</keyword>
<dbReference type="Pfam" id="PF00126">
    <property type="entry name" value="HTH_1"/>
    <property type="match status" value="1"/>
</dbReference>
<dbReference type="PANTHER" id="PTHR30126">
    <property type="entry name" value="HTH-TYPE TRANSCRIPTIONAL REGULATOR"/>
    <property type="match status" value="1"/>
</dbReference>
<dbReference type="GO" id="GO:0003700">
    <property type="term" value="F:DNA-binding transcription factor activity"/>
    <property type="evidence" value="ECO:0007669"/>
    <property type="project" value="InterPro"/>
</dbReference>
<evidence type="ECO:0000313" key="5">
    <source>
        <dbReference type="EMBL" id="UZC85574.2"/>
    </source>
</evidence>
<comment type="similarity">
    <text evidence="1">Belongs to the LysR transcriptional regulatory family.</text>
</comment>
<organism evidence="5 6">
    <name type="scientific">Aeromonas caviae</name>
    <name type="common">Aeromonas punctata</name>
    <dbReference type="NCBI Taxonomy" id="648"/>
    <lineage>
        <taxon>Bacteria</taxon>
        <taxon>Pseudomonadati</taxon>
        <taxon>Pseudomonadota</taxon>
        <taxon>Gammaproteobacteria</taxon>
        <taxon>Aeromonadales</taxon>
        <taxon>Aeromonadaceae</taxon>
        <taxon>Aeromonas</taxon>
    </lineage>
</organism>
<evidence type="ECO:0000256" key="4">
    <source>
        <dbReference type="ARBA" id="ARBA00023163"/>
    </source>
</evidence>
<dbReference type="InterPro" id="IPR000847">
    <property type="entry name" value="LysR_HTH_N"/>
</dbReference>
<dbReference type="EMBL" id="CP110176">
    <property type="protein sequence ID" value="UZC85574.2"/>
    <property type="molecule type" value="Genomic_DNA"/>
</dbReference>
<proteinExistence type="inferred from homology"/>
<sequence length="293" mass="32205">MKLNQIQLFVETADSGSIANAARRLGKSRSAVSSAIATLEVELGVELFERGTNQSRLTEIGEQVLDDCRRLLQAANSLKLKCEHHASGAEVALRVARDDAIPEVVWREMLGALRRQFPGTSISLVLASPPELPALVEEGFVDAAFGLITEEQERSGLCIDVLNPIRTLMVVAPSHPLAGLKRVLQQDLTDHTQVTLSYVDAFSVKSLLPIGGQHIGLSSFELMRDAVLDGLGWAVLPSPLIQSQLRLGELLTLKHKFSLQWRDYGVYLSENAHHGKVLAWLKKAIEAYLEPFE</sequence>
<keyword evidence="3" id="KW-0238">DNA-binding</keyword>
<dbReference type="Pfam" id="PF03466">
    <property type="entry name" value="LysR_substrate"/>
    <property type="match status" value="1"/>
</dbReference>
<protein>
    <submittedName>
        <fullName evidence="5">LysR family transcriptional regulator</fullName>
    </submittedName>
</protein>
<evidence type="ECO:0000256" key="2">
    <source>
        <dbReference type="ARBA" id="ARBA00023015"/>
    </source>
</evidence>
<accession>A0A3G9ISJ2</accession>